<name>A0ABU7Z3E6_9MICO</name>
<dbReference type="EMBL" id="JBAGLP010000105">
    <property type="protein sequence ID" value="MEG3613913.1"/>
    <property type="molecule type" value="Genomic_DNA"/>
</dbReference>
<protein>
    <submittedName>
        <fullName evidence="6">ABC transporter substrate-binding protein</fullName>
    </submittedName>
</protein>
<comment type="caution">
    <text evidence="6">The sequence shown here is derived from an EMBL/GenBank/DDBJ whole genome shotgun (WGS) entry which is preliminary data.</text>
</comment>
<comment type="similarity">
    <text evidence="1">Belongs to the leucine-binding protein family.</text>
</comment>
<evidence type="ECO:0000256" key="3">
    <source>
        <dbReference type="SAM" id="MobiDB-lite"/>
    </source>
</evidence>
<dbReference type="Gene3D" id="3.40.50.2300">
    <property type="match status" value="2"/>
</dbReference>
<keyword evidence="2 4" id="KW-0732">Signal</keyword>
<feature type="region of interest" description="Disordered" evidence="3">
    <location>
        <begin position="24"/>
        <end position="51"/>
    </location>
</feature>
<dbReference type="RefSeq" id="WP_278236035.1">
    <property type="nucleotide sequence ID" value="NZ_JBAGLP010000105.1"/>
</dbReference>
<feature type="chain" id="PRO_5045215433" evidence="4">
    <location>
        <begin position="26"/>
        <end position="435"/>
    </location>
</feature>
<dbReference type="PANTHER" id="PTHR30483:SF6">
    <property type="entry name" value="PERIPLASMIC BINDING PROTEIN OF ABC TRANSPORTER FOR NATURAL AMINO ACIDS"/>
    <property type="match status" value="1"/>
</dbReference>
<feature type="signal peptide" evidence="4">
    <location>
        <begin position="1"/>
        <end position="25"/>
    </location>
</feature>
<sequence length="435" mass="44422">MTRRMTAAKGLALAAALSLGLTACGSDEPAEETSSDESTEESMDEGSAEPLTIGTILPVTGTLSFLGPPEIAGVGLAIDDINEAGGVLGNDVVVEWGDSGDNTDMTVANSTVTDLVNKGADAVIGAASSSVSLGVVDAFAEAQIMQISPANTAADLSGYGDFYTRTAPPDTVQGAALGSLILDGGHQSVAMIVLNDAYGTGLRDHTQDAIEAGGGEVVYGANGAGEEFPPGETNFGSQVSAALATEPDALVIIAFEETVAAVNELVAQGWDFDGTTYFTDGNLSDYSEDFDEGTLAGIQGTLPGAQADDDFKERLNTWHSENEGAELDGFSYSAESYDATILAALAAVRGEGTDGVTISENIRAVSGSEGGTEVTTFAEGVEALEAGEEINYTGPSGTGPLNEDNDPSSAFIGIYEYDGSNAYSYVRQIEGQIGG</sequence>
<reference evidence="6" key="2">
    <citation type="submission" date="2024-02" db="EMBL/GenBank/DDBJ databases">
        <authorList>
            <person name="Prathaban M."/>
            <person name="Mythili R."/>
            <person name="Sharmila Devi N."/>
            <person name="Sobanaa M."/>
            <person name="Prathiviraj R."/>
            <person name="Selvin J."/>
        </authorList>
    </citation>
    <scope>NUCLEOTIDE SEQUENCE</scope>
    <source>
        <strain evidence="6">MP1014</strain>
    </source>
</reference>
<dbReference type="InterPro" id="IPR028082">
    <property type="entry name" value="Peripla_BP_I"/>
</dbReference>
<gene>
    <name evidence="6" type="ORF">V5O49_02120</name>
</gene>
<feature type="compositionally biased region" description="Acidic residues" evidence="3">
    <location>
        <begin position="28"/>
        <end position="47"/>
    </location>
</feature>
<organism evidence="6 7">
    <name type="scientific">Isoptericola haloaureus</name>
    <dbReference type="NCBI Taxonomy" id="1542902"/>
    <lineage>
        <taxon>Bacteria</taxon>
        <taxon>Bacillati</taxon>
        <taxon>Actinomycetota</taxon>
        <taxon>Actinomycetes</taxon>
        <taxon>Micrococcales</taxon>
        <taxon>Promicromonosporaceae</taxon>
        <taxon>Isoptericola</taxon>
    </lineage>
</organism>
<dbReference type="Proteomes" id="UP001310387">
    <property type="component" value="Unassembled WGS sequence"/>
</dbReference>
<evidence type="ECO:0000313" key="6">
    <source>
        <dbReference type="EMBL" id="MEG3613913.1"/>
    </source>
</evidence>
<evidence type="ECO:0000256" key="2">
    <source>
        <dbReference type="ARBA" id="ARBA00022729"/>
    </source>
</evidence>
<dbReference type="PANTHER" id="PTHR30483">
    <property type="entry name" value="LEUCINE-SPECIFIC-BINDING PROTEIN"/>
    <property type="match status" value="1"/>
</dbReference>
<dbReference type="InterPro" id="IPR028081">
    <property type="entry name" value="Leu-bd"/>
</dbReference>
<reference evidence="6" key="1">
    <citation type="journal article" date="2024" name="Antonie Van Leeuwenhoek">
        <title>Isoptericola haloaureus sp. nov., a dimorphic actinobacterium isolated from mangrove sediments of southeast India, implicating biosaline agricultural significance through nitrogen fixation and salt tolerance genes.</title>
        <authorList>
            <person name="Prathaban M."/>
            <person name="Prathiviraj R."/>
            <person name="Ravichandran M."/>
            <person name="Natarajan S.D."/>
            <person name="Sobanaa M."/>
            <person name="Hari Krishna Kumar S."/>
            <person name="Chandrasekar V."/>
            <person name="Selvin J."/>
        </authorList>
    </citation>
    <scope>NUCLEOTIDE SEQUENCE</scope>
    <source>
        <strain evidence="6">MP1014</strain>
    </source>
</reference>
<proteinExistence type="inferred from homology"/>
<dbReference type="SUPFAM" id="SSF53822">
    <property type="entry name" value="Periplasmic binding protein-like I"/>
    <property type="match status" value="1"/>
</dbReference>
<dbReference type="Pfam" id="PF13458">
    <property type="entry name" value="Peripla_BP_6"/>
    <property type="match status" value="1"/>
</dbReference>
<evidence type="ECO:0000313" key="7">
    <source>
        <dbReference type="Proteomes" id="UP001310387"/>
    </source>
</evidence>
<dbReference type="PROSITE" id="PS51257">
    <property type="entry name" value="PROKAR_LIPOPROTEIN"/>
    <property type="match status" value="1"/>
</dbReference>
<dbReference type="InterPro" id="IPR051010">
    <property type="entry name" value="BCAA_transport"/>
</dbReference>
<feature type="domain" description="Leucine-binding protein" evidence="5">
    <location>
        <begin position="50"/>
        <end position="370"/>
    </location>
</feature>
<evidence type="ECO:0000259" key="5">
    <source>
        <dbReference type="Pfam" id="PF13458"/>
    </source>
</evidence>
<evidence type="ECO:0000256" key="1">
    <source>
        <dbReference type="ARBA" id="ARBA00010062"/>
    </source>
</evidence>
<keyword evidence="7" id="KW-1185">Reference proteome</keyword>
<dbReference type="CDD" id="cd06346">
    <property type="entry name" value="PBP1_ABC_ligand_binding-like"/>
    <property type="match status" value="1"/>
</dbReference>
<evidence type="ECO:0000256" key="4">
    <source>
        <dbReference type="SAM" id="SignalP"/>
    </source>
</evidence>
<accession>A0ABU7Z3E6</accession>